<comment type="caution">
    <text evidence="2">The sequence shown here is derived from an EMBL/GenBank/DDBJ whole genome shotgun (WGS) entry which is preliminary data.</text>
</comment>
<protein>
    <recommendedName>
        <fullName evidence="1">CRAL-TRIO domain-containing protein</fullName>
    </recommendedName>
</protein>
<dbReference type="OrthoDB" id="440711at2759"/>
<dbReference type="InterPro" id="IPR001251">
    <property type="entry name" value="CRAL-TRIO_dom"/>
</dbReference>
<evidence type="ECO:0000259" key="1">
    <source>
        <dbReference type="PROSITE" id="PS50191"/>
    </source>
</evidence>
<keyword evidence="3" id="KW-1185">Reference proteome</keyword>
<dbReference type="GO" id="GO:0005737">
    <property type="term" value="C:cytoplasm"/>
    <property type="evidence" value="ECO:0007669"/>
    <property type="project" value="TreeGrafter"/>
</dbReference>
<sequence length="191" mass="21794">MDPTTEMSPREVEAVQEYTKWREENQVDDVQEAKVPIHFYEDFPAKICGLDKEGYLVVAAQVGKWDIRSAVDTGMKDEFIWFVIQWIERATDICAQLTTEEKFYSAVSLILDLAGLQYRQVASKAFISMVIELVTVFEANYPEFLRCIWIINAAAEKLLGVVYGTGIPDEPLFCPELLTVCARPDFNNGMY</sequence>
<dbReference type="PROSITE" id="PS50191">
    <property type="entry name" value="CRAL_TRIO"/>
    <property type="match status" value="1"/>
</dbReference>
<dbReference type="Proteomes" id="UP000708208">
    <property type="component" value="Unassembled WGS sequence"/>
</dbReference>
<dbReference type="AlphaFoldDB" id="A0A8J2NUL5"/>
<organism evidence="2 3">
    <name type="scientific">Allacma fusca</name>
    <dbReference type="NCBI Taxonomy" id="39272"/>
    <lineage>
        <taxon>Eukaryota</taxon>
        <taxon>Metazoa</taxon>
        <taxon>Ecdysozoa</taxon>
        <taxon>Arthropoda</taxon>
        <taxon>Hexapoda</taxon>
        <taxon>Collembola</taxon>
        <taxon>Symphypleona</taxon>
        <taxon>Sminthuridae</taxon>
        <taxon>Allacma</taxon>
    </lineage>
</organism>
<dbReference type="PANTHER" id="PTHR23324">
    <property type="entry name" value="SEC14 RELATED PROTEIN"/>
    <property type="match status" value="1"/>
</dbReference>
<dbReference type="Pfam" id="PF00650">
    <property type="entry name" value="CRAL_TRIO"/>
    <property type="match status" value="1"/>
</dbReference>
<name>A0A8J2NUL5_9HEXA</name>
<feature type="domain" description="CRAL-TRIO" evidence="1">
    <location>
        <begin position="35"/>
        <end position="153"/>
    </location>
</feature>
<dbReference type="EMBL" id="CAJVCH010077720">
    <property type="protein sequence ID" value="CAG7721233.1"/>
    <property type="molecule type" value="Genomic_DNA"/>
</dbReference>
<dbReference type="CDD" id="cd00170">
    <property type="entry name" value="SEC14"/>
    <property type="match status" value="1"/>
</dbReference>
<reference evidence="2" key="1">
    <citation type="submission" date="2021-06" db="EMBL/GenBank/DDBJ databases">
        <authorList>
            <person name="Hodson N. C."/>
            <person name="Mongue J. A."/>
            <person name="Jaron S. K."/>
        </authorList>
    </citation>
    <scope>NUCLEOTIDE SEQUENCE</scope>
</reference>
<evidence type="ECO:0000313" key="2">
    <source>
        <dbReference type="EMBL" id="CAG7721233.1"/>
    </source>
</evidence>
<gene>
    <name evidence="2" type="ORF">AFUS01_LOCUS10460</name>
</gene>
<evidence type="ECO:0000313" key="3">
    <source>
        <dbReference type="Proteomes" id="UP000708208"/>
    </source>
</evidence>
<dbReference type="InterPro" id="IPR051064">
    <property type="entry name" value="SEC14/CRAL-TRIO_domain"/>
</dbReference>
<proteinExistence type="predicted"/>
<dbReference type="PANTHER" id="PTHR23324:SF83">
    <property type="entry name" value="SEC14-LIKE PROTEIN 2"/>
    <property type="match status" value="1"/>
</dbReference>
<accession>A0A8J2NUL5</accession>